<dbReference type="Pfam" id="PF12625">
    <property type="entry name" value="Arabinose_bd"/>
    <property type="match status" value="1"/>
</dbReference>
<proteinExistence type="predicted"/>
<dbReference type="InterPro" id="IPR009057">
    <property type="entry name" value="Homeodomain-like_sf"/>
</dbReference>
<evidence type="ECO:0000313" key="6">
    <source>
        <dbReference type="Proteomes" id="UP001142153"/>
    </source>
</evidence>
<name>A0ABT4PXJ6_9MYCO</name>
<dbReference type="Proteomes" id="UP001142153">
    <property type="component" value="Unassembled WGS sequence"/>
</dbReference>
<feature type="domain" description="HTH araC/xylS-type" evidence="4">
    <location>
        <begin position="229"/>
        <end position="328"/>
    </location>
</feature>
<dbReference type="RefSeq" id="WP_269895828.1">
    <property type="nucleotide sequence ID" value="NZ_JAPZPY010000010.1"/>
</dbReference>
<keyword evidence="1" id="KW-0805">Transcription regulation</keyword>
<dbReference type="PANTHER" id="PTHR47894">
    <property type="entry name" value="HTH-TYPE TRANSCRIPTIONAL REGULATOR GADX"/>
    <property type="match status" value="1"/>
</dbReference>
<keyword evidence="6" id="KW-1185">Reference proteome</keyword>
<dbReference type="Gene3D" id="1.10.10.60">
    <property type="entry name" value="Homeodomain-like"/>
    <property type="match status" value="1"/>
</dbReference>
<accession>A0ABT4PXJ6</accession>
<dbReference type="PROSITE" id="PS01124">
    <property type="entry name" value="HTH_ARAC_FAMILY_2"/>
    <property type="match status" value="1"/>
</dbReference>
<dbReference type="InterPro" id="IPR032687">
    <property type="entry name" value="AraC-type_N"/>
</dbReference>
<dbReference type="PRINTS" id="PR00032">
    <property type="entry name" value="HTHARAC"/>
</dbReference>
<evidence type="ECO:0000259" key="4">
    <source>
        <dbReference type="PROSITE" id="PS01124"/>
    </source>
</evidence>
<organism evidence="5 6">
    <name type="scientific">Mycobacterium hippophais</name>
    <dbReference type="NCBI Taxonomy" id="3016340"/>
    <lineage>
        <taxon>Bacteria</taxon>
        <taxon>Bacillati</taxon>
        <taxon>Actinomycetota</taxon>
        <taxon>Actinomycetes</taxon>
        <taxon>Mycobacteriales</taxon>
        <taxon>Mycobacteriaceae</taxon>
        <taxon>Mycobacterium</taxon>
    </lineage>
</organism>
<keyword evidence="3" id="KW-0804">Transcription</keyword>
<comment type="caution">
    <text evidence="5">The sequence shown here is derived from an EMBL/GenBank/DDBJ whole genome shotgun (WGS) entry which is preliminary data.</text>
</comment>
<dbReference type="InterPro" id="IPR020449">
    <property type="entry name" value="Tscrpt_reg_AraC-type_HTH"/>
</dbReference>
<evidence type="ECO:0000256" key="2">
    <source>
        <dbReference type="ARBA" id="ARBA00023125"/>
    </source>
</evidence>
<dbReference type="SUPFAM" id="SSF46689">
    <property type="entry name" value="Homeodomain-like"/>
    <property type="match status" value="1"/>
</dbReference>
<evidence type="ECO:0000313" key="5">
    <source>
        <dbReference type="EMBL" id="MCZ8381282.1"/>
    </source>
</evidence>
<evidence type="ECO:0000256" key="1">
    <source>
        <dbReference type="ARBA" id="ARBA00023015"/>
    </source>
</evidence>
<gene>
    <name evidence="5" type="ORF">O6P37_20640</name>
</gene>
<sequence length="336" mass="37037">MASHTVAIAFVRSALTSAQRYGLDVRDALLSAGIAPELIERDSSRVTPAQATRVVQALWASTDDELLGVGPKPVARGTFRMISLGLIHSPDLRTALRRFAEFASLSMGFVATDVTDDGHTTRLTLDPTGQTLTDQLLIDVLVAVSHRFAGWLIGEQIPLTAVQMPYPCPPHSEDYRLIYGIAPVFDSANAAISFDSTYLDAPVIRGEDELFEFIRNSPADLLFRRDYHPTMASRVRRILERGDGASAEQVARRLAISPQHLRRLLREDGTSFRQIREDILRDAAITSLVRGTETIDSLSERLGFSEPSAFRRAFRRWTGSSPGSYRIDSAEPGPSA</sequence>
<keyword evidence="2" id="KW-0238">DNA-binding</keyword>
<dbReference type="SMART" id="SM00342">
    <property type="entry name" value="HTH_ARAC"/>
    <property type="match status" value="1"/>
</dbReference>
<dbReference type="PANTHER" id="PTHR47894:SF1">
    <property type="entry name" value="HTH-TYPE TRANSCRIPTIONAL REGULATOR VQSM"/>
    <property type="match status" value="1"/>
</dbReference>
<protein>
    <submittedName>
        <fullName evidence="5">AraC family transcriptional regulator</fullName>
    </submittedName>
</protein>
<dbReference type="Pfam" id="PF12833">
    <property type="entry name" value="HTH_18"/>
    <property type="match status" value="1"/>
</dbReference>
<evidence type="ECO:0000256" key="3">
    <source>
        <dbReference type="ARBA" id="ARBA00023163"/>
    </source>
</evidence>
<dbReference type="EMBL" id="JAPZPY010000010">
    <property type="protein sequence ID" value="MCZ8381282.1"/>
    <property type="molecule type" value="Genomic_DNA"/>
</dbReference>
<dbReference type="InterPro" id="IPR018060">
    <property type="entry name" value="HTH_AraC"/>
</dbReference>
<reference evidence="5" key="1">
    <citation type="submission" date="2022-12" db="EMBL/GenBank/DDBJ databases">
        <authorList>
            <person name="Deng Y."/>
            <person name="Zhang Y.-Q."/>
        </authorList>
    </citation>
    <scope>NUCLEOTIDE SEQUENCE</scope>
    <source>
        <strain evidence="5">CPCC 205372</strain>
    </source>
</reference>